<feature type="compositionally biased region" description="Basic residues" evidence="3">
    <location>
        <begin position="1219"/>
        <end position="1231"/>
    </location>
</feature>
<dbReference type="Gene3D" id="1.10.287.130">
    <property type="match status" value="1"/>
</dbReference>
<dbReference type="SUPFAM" id="SSF47384">
    <property type="entry name" value="Homodimeric domain of signal transducing histidine kinase"/>
    <property type="match status" value="1"/>
</dbReference>
<gene>
    <name evidence="8" type="ORF">E6K72_07695</name>
</gene>
<dbReference type="PRINTS" id="PR00996">
    <property type="entry name" value="CHERMTFRASE"/>
</dbReference>
<accession>A0A538ST33</accession>
<dbReference type="Gene3D" id="3.40.50.150">
    <property type="entry name" value="Vaccinia Virus protein VP39"/>
    <property type="match status" value="1"/>
</dbReference>
<name>A0A538ST33_UNCEI</name>
<dbReference type="PANTHER" id="PTHR24422:SF27">
    <property type="entry name" value="PROTEIN-GLUTAMATE O-METHYLTRANSFERASE"/>
    <property type="match status" value="1"/>
</dbReference>
<dbReference type="GO" id="GO:0006935">
    <property type="term" value="P:chemotaxis"/>
    <property type="evidence" value="ECO:0007669"/>
    <property type="project" value="UniProtKB-UniRule"/>
</dbReference>
<dbReference type="Gene3D" id="3.40.50.180">
    <property type="entry name" value="Methylesterase CheB, C-terminal domain"/>
    <property type="match status" value="1"/>
</dbReference>
<dbReference type="Pfam" id="PF00512">
    <property type="entry name" value="HisKA"/>
    <property type="match status" value="1"/>
</dbReference>
<dbReference type="InterPro" id="IPR003594">
    <property type="entry name" value="HATPase_dom"/>
</dbReference>
<feature type="region of interest" description="Disordered" evidence="3">
    <location>
        <begin position="1"/>
        <end position="45"/>
    </location>
</feature>
<dbReference type="InterPro" id="IPR000014">
    <property type="entry name" value="PAS"/>
</dbReference>
<comment type="caution">
    <text evidence="8">The sequence shown here is derived from an EMBL/GenBank/DDBJ whole genome shotgun (WGS) entry which is preliminary data.</text>
</comment>
<dbReference type="InterPro" id="IPR050903">
    <property type="entry name" value="Bact_Chemotaxis_MeTrfase"/>
</dbReference>
<dbReference type="Pfam" id="PF03705">
    <property type="entry name" value="CheR_N"/>
    <property type="match status" value="1"/>
</dbReference>
<dbReference type="SMART" id="SM00138">
    <property type="entry name" value="MeTrc"/>
    <property type="match status" value="1"/>
</dbReference>
<evidence type="ECO:0000259" key="5">
    <source>
        <dbReference type="PROSITE" id="PS50112"/>
    </source>
</evidence>
<evidence type="ECO:0000313" key="8">
    <source>
        <dbReference type="EMBL" id="TMQ54527.1"/>
    </source>
</evidence>
<evidence type="ECO:0000313" key="9">
    <source>
        <dbReference type="Proteomes" id="UP000317716"/>
    </source>
</evidence>
<dbReference type="PROSITE" id="PS50112">
    <property type="entry name" value="PAS"/>
    <property type="match status" value="1"/>
</dbReference>
<dbReference type="AlphaFoldDB" id="A0A538ST33"/>
<dbReference type="PROSITE" id="PS50122">
    <property type="entry name" value="CHEB"/>
    <property type="match status" value="1"/>
</dbReference>
<dbReference type="Pfam" id="PF13596">
    <property type="entry name" value="PAS_10"/>
    <property type="match status" value="1"/>
</dbReference>
<evidence type="ECO:0000259" key="7">
    <source>
        <dbReference type="PROSITE" id="PS50123"/>
    </source>
</evidence>
<dbReference type="Pfam" id="PF02518">
    <property type="entry name" value="HATPase_c"/>
    <property type="match status" value="1"/>
</dbReference>
<dbReference type="EMBL" id="VBOS01000265">
    <property type="protein sequence ID" value="TMQ54527.1"/>
    <property type="molecule type" value="Genomic_DNA"/>
</dbReference>
<dbReference type="GO" id="GO:0008757">
    <property type="term" value="F:S-adenosylmethionine-dependent methyltransferase activity"/>
    <property type="evidence" value="ECO:0007669"/>
    <property type="project" value="InterPro"/>
</dbReference>
<dbReference type="SUPFAM" id="SSF55874">
    <property type="entry name" value="ATPase domain of HSP90 chaperone/DNA topoisomerase II/histidine kinase"/>
    <property type="match status" value="1"/>
</dbReference>
<dbReference type="InterPro" id="IPR029063">
    <property type="entry name" value="SAM-dependent_MTases_sf"/>
</dbReference>
<dbReference type="InterPro" id="IPR005467">
    <property type="entry name" value="His_kinase_dom"/>
</dbReference>
<keyword evidence="1" id="KW-0378">Hydrolase</keyword>
<feature type="coiled-coil region" evidence="2">
    <location>
        <begin position="690"/>
        <end position="763"/>
    </location>
</feature>
<feature type="active site" evidence="1">
    <location>
        <position position="52"/>
    </location>
</feature>
<dbReference type="Gene3D" id="3.30.450.20">
    <property type="entry name" value="PAS domain"/>
    <property type="match status" value="2"/>
</dbReference>
<dbReference type="SMART" id="SM00091">
    <property type="entry name" value="PAS"/>
    <property type="match status" value="2"/>
</dbReference>
<dbReference type="CDD" id="cd00082">
    <property type="entry name" value="HisKA"/>
    <property type="match status" value="1"/>
</dbReference>
<dbReference type="PANTHER" id="PTHR24422">
    <property type="entry name" value="CHEMOTAXIS PROTEIN METHYLTRANSFERASE"/>
    <property type="match status" value="1"/>
</dbReference>
<dbReference type="InterPro" id="IPR022641">
    <property type="entry name" value="CheR_N"/>
</dbReference>
<feature type="domain" description="CheR-type methyltransferase" evidence="7">
    <location>
        <begin position="232"/>
        <end position="492"/>
    </location>
</feature>
<reference evidence="8 9" key="1">
    <citation type="journal article" date="2019" name="Nat. Microbiol.">
        <title>Mediterranean grassland soil C-N compound turnover is dependent on rainfall and depth, and is mediated by genomically divergent microorganisms.</title>
        <authorList>
            <person name="Diamond S."/>
            <person name="Andeer P.F."/>
            <person name="Li Z."/>
            <person name="Crits-Christoph A."/>
            <person name="Burstein D."/>
            <person name="Anantharaman K."/>
            <person name="Lane K.R."/>
            <person name="Thomas B.C."/>
            <person name="Pan C."/>
            <person name="Northen T.R."/>
            <person name="Banfield J.F."/>
        </authorList>
    </citation>
    <scope>NUCLEOTIDE SEQUENCE [LARGE SCALE GENOMIC DNA]</scope>
    <source>
        <strain evidence="8">WS_2</strain>
    </source>
</reference>
<evidence type="ECO:0000256" key="3">
    <source>
        <dbReference type="SAM" id="MobiDB-lite"/>
    </source>
</evidence>
<dbReference type="InterPro" id="IPR013656">
    <property type="entry name" value="PAS_4"/>
</dbReference>
<feature type="region of interest" description="Disordered" evidence="3">
    <location>
        <begin position="654"/>
        <end position="675"/>
    </location>
</feature>
<feature type="domain" description="Histidine kinase" evidence="4">
    <location>
        <begin position="1007"/>
        <end position="1177"/>
    </location>
</feature>
<dbReference type="InterPro" id="IPR000673">
    <property type="entry name" value="Sig_transdc_resp-reg_Me-estase"/>
</dbReference>
<dbReference type="InterPro" id="IPR035909">
    <property type="entry name" value="CheB_C"/>
</dbReference>
<feature type="active site" evidence="1">
    <location>
        <position position="170"/>
    </location>
</feature>
<dbReference type="InterPro" id="IPR022642">
    <property type="entry name" value="CheR_C"/>
</dbReference>
<dbReference type="SUPFAM" id="SSF52738">
    <property type="entry name" value="Methylesterase CheB, C-terminal domain"/>
    <property type="match status" value="1"/>
</dbReference>
<dbReference type="GO" id="GO:0005737">
    <property type="term" value="C:cytoplasm"/>
    <property type="evidence" value="ECO:0007669"/>
    <property type="project" value="InterPro"/>
</dbReference>
<dbReference type="SMART" id="SM00387">
    <property type="entry name" value="HATPase_c"/>
    <property type="match status" value="1"/>
</dbReference>
<keyword evidence="2" id="KW-0175">Coiled coil</keyword>
<dbReference type="InterPro" id="IPR035965">
    <property type="entry name" value="PAS-like_dom_sf"/>
</dbReference>
<dbReference type="GO" id="GO:0008984">
    <property type="term" value="F:protein-glutamate methylesterase activity"/>
    <property type="evidence" value="ECO:0007669"/>
    <property type="project" value="InterPro"/>
</dbReference>
<dbReference type="SUPFAM" id="SSF47757">
    <property type="entry name" value="Chemotaxis receptor methyltransferase CheR, N-terminal domain"/>
    <property type="match status" value="1"/>
</dbReference>
<organism evidence="8 9">
    <name type="scientific">Eiseniibacteriota bacterium</name>
    <dbReference type="NCBI Taxonomy" id="2212470"/>
    <lineage>
        <taxon>Bacteria</taxon>
        <taxon>Candidatus Eiseniibacteriota</taxon>
    </lineage>
</organism>
<dbReference type="SUPFAM" id="SSF55785">
    <property type="entry name" value="PYP-like sensor domain (PAS domain)"/>
    <property type="match status" value="2"/>
</dbReference>
<evidence type="ECO:0000259" key="6">
    <source>
        <dbReference type="PROSITE" id="PS50122"/>
    </source>
</evidence>
<dbReference type="GO" id="GO:0000155">
    <property type="term" value="F:phosphorelay sensor kinase activity"/>
    <property type="evidence" value="ECO:0007669"/>
    <property type="project" value="InterPro"/>
</dbReference>
<feature type="domain" description="CheB-type methylesterase" evidence="6">
    <location>
        <begin position="40"/>
        <end position="221"/>
    </location>
</feature>
<feature type="domain" description="PAS" evidence="5">
    <location>
        <begin position="870"/>
        <end position="941"/>
    </location>
</feature>
<dbReference type="Pfam" id="PF01739">
    <property type="entry name" value="CheR"/>
    <property type="match status" value="1"/>
</dbReference>
<dbReference type="InterPro" id="IPR000780">
    <property type="entry name" value="CheR_MeTrfase"/>
</dbReference>
<evidence type="ECO:0000259" key="4">
    <source>
        <dbReference type="PROSITE" id="PS50109"/>
    </source>
</evidence>
<dbReference type="Proteomes" id="UP000317716">
    <property type="component" value="Unassembled WGS sequence"/>
</dbReference>
<sequence>MTGNDKQRAPLKKAAAPSDRPGPPGPTEADDLLQQPAEPDGTSFPIVGVGASAGGLEALTQLLRALPADAGMAFVLVQHLAPSHASALAEILSRATRMPVMEVHGETTVEPNCVYVIPPDQDMVISGGRLQLLPRKDGGAHRPIDQFFRALAEDRRHLAIGVILSGTASDGTIGLEAIKAEGGITFAQDATAQHQGMPHSAIASGCVDCILPPEEIAREIVRIGRHPYAGPEARARERESEPKLTQVLQLLLRATGVDFTHYKFNTLYRRITRRMVLHKTEHLKDYVHFLQQHPAALEALYHDILISITSFFRNPEAFEAIKSKVFSRLIKDRPPQDPVRIWSLGCSTGQEAYSLAMAYAEFAEAAGSRVPLQLFATDLEETAVETARAGVYAKDIAQDVSAERLRRFFVEIDGSYRIQKSIRDACVFSRHNVLADPPFSRIDLISCRNLLIYLEPVLQQKIMPSLHYALKPAGFLWLGGSETIGGFRNLFEAEDAKHKIYCRKPGHHGTLFPVQQGRAPRASAPQIVVRPGGGTDVYREADRHLAKFAPPSVLVSAELEILQYRGDTGPYLAPAPGKASLDLMKMLREGLVAGVRAAILRAGKEQAPVRDEGLRVRSDGGWHELAVEVVPVTGGGLEAGGFLVLFEDASQARGLQPVTSEGAPTSEEPPAADPDTARLARELSATREYLQSVIEHQEAANEELQSANEEVQSANEELQSINEELETSKEEIQASNEELATVNDELNNRNTELNRLNNDLLNLLDSVQMAIVMLGPDMRIRRFTPAAEELLHLVPADLGRPIGAVKLGFDLPDLEPLLAEVMETLRNQERDVRSKEGRWYSLRLRPYRTLENKIDGVVLVLVDVDLLKRAEEYAQSIVATVREPLLVLDDHLRVETANVSFYRTFQVNPEETEGRVLYELGIREWDIPALRKLLEEVLSQDTAFQDYEVELEFEHIGKKAMLLNARRLRQLDEHSPLILLAIEDITERIQSEALKQADRRKNEFLATLAHELRNPLGPILNSLQIMRLKGGDGKAVRSAFEMMERQVGQMVRLVDDLLDLGRISLGKIELRRRPIELASVVSHAVEAIRPMCENMDQELTVKLPPQPVYLNADPTRVAQMVENLLSNACKFTDKGGRISISAEREGEQAVIRVRDSGVGIAAEELPRHRLDAGEENGRDARRHGGGSQRRSRPWHRVGDKSAGHGRNTRSAAPDNRPRAGTRHVPPHPRGR</sequence>
<dbReference type="Pfam" id="PF01339">
    <property type="entry name" value="CheB_methylest"/>
    <property type="match status" value="1"/>
</dbReference>
<dbReference type="Gene3D" id="3.30.565.10">
    <property type="entry name" value="Histidine kinase-like ATPase, C-terminal domain"/>
    <property type="match status" value="1"/>
</dbReference>
<dbReference type="GO" id="GO:0000156">
    <property type="term" value="F:phosphorelay response regulator activity"/>
    <property type="evidence" value="ECO:0007669"/>
    <property type="project" value="InterPro"/>
</dbReference>
<feature type="compositionally biased region" description="Basic and acidic residues" evidence="3">
    <location>
        <begin position="1164"/>
        <end position="1179"/>
    </location>
</feature>
<dbReference type="PROSITE" id="PS50123">
    <property type="entry name" value="CHER"/>
    <property type="match status" value="1"/>
</dbReference>
<proteinExistence type="predicted"/>
<feature type="region of interest" description="Disordered" evidence="3">
    <location>
        <begin position="1164"/>
        <end position="1231"/>
    </location>
</feature>
<dbReference type="InterPro" id="IPR036097">
    <property type="entry name" value="HisK_dim/P_sf"/>
</dbReference>
<feature type="active site" evidence="1">
    <location>
        <position position="79"/>
    </location>
</feature>
<dbReference type="SMART" id="SM00388">
    <property type="entry name" value="HisKA"/>
    <property type="match status" value="1"/>
</dbReference>
<protein>
    <submittedName>
        <fullName evidence="8">PAS domain-containing protein</fullName>
    </submittedName>
</protein>
<dbReference type="CDD" id="cd00130">
    <property type="entry name" value="PAS"/>
    <property type="match status" value="1"/>
</dbReference>
<dbReference type="CDD" id="cd16434">
    <property type="entry name" value="CheB-CheR_fusion"/>
    <property type="match status" value="1"/>
</dbReference>
<dbReference type="PROSITE" id="PS50109">
    <property type="entry name" value="HIS_KIN"/>
    <property type="match status" value="1"/>
</dbReference>
<dbReference type="Pfam" id="PF08448">
    <property type="entry name" value="PAS_4"/>
    <property type="match status" value="1"/>
</dbReference>
<evidence type="ECO:0000256" key="2">
    <source>
        <dbReference type="SAM" id="Coils"/>
    </source>
</evidence>
<feature type="compositionally biased region" description="Basic residues" evidence="3">
    <location>
        <begin position="1180"/>
        <end position="1195"/>
    </location>
</feature>
<dbReference type="InterPro" id="IPR036890">
    <property type="entry name" value="HATPase_C_sf"/>
</dbReference>
<keyword evidence="1" id="KW-0145">Chemotaxis</keyword>
<dbReference type="SUPFAM" id="SSF53335">
    <property type="entry name" value="S-adenosyl-L-methionine-dependent methyltransferases"/>
    <property type="match status" value="1"/>
</dbReference>
<dbReference type="InterPro" id="IPR003661">
    <property type="entry name" value="HisK_dim/P_dom"/>
</dbReference>
<evidence type="ECO:0000256" key="1">
    <source>
        <dbReference type="PROSITE-ProRule" id="PRU00050"/>
    </source>
</evidence>